<dbReference type="Pfam" id="PF14200">
    <property type="entry name" value="RicinB_lectin_2"/>
    <property type="match status" value="1"/>
</dbReference>
<dbReference type="SUPFAM" id="SSF49265">
    <property type="entry name" value="Fibronectin type III"/>
    <property type="match status" value="1"/>
</dbReference>
<feature type="signal peptide" evidence="7">
    <location>
        <begin position="1"/>
        <end position="46"/>
    </location>
</feature>
<dbReference type="EMBL" id="BAABJQ010000008">
    <property type="protein sequence ID" value="GAA5186432.1"/>
    <property type="molecule type" value="Genomic_DNA"/>
</dbReference>
<comment type="caution">
    <text evidence="9">The sequence shown here is derived from an EMBL/GenBank/DDBJ whole genome shotgun (WGS) entry which is preliminary data.</text>
</comment>
<dbReference type="SUPFAM" id="SSF51445">
    <property type="entry name" value="(Trans)glycosidases"/>
    <property type="match status" value="1"/>
</dbReference>
<evidence type="ECO:0000313" key="9">
    <source>
        <dbReference type="EMBL" id="GAA5186432.1"/>
    </source>
</evidence>
<dbReference type="PROSITE" id="PS50231">
    <property type="entry name" value="RICIN_B_LECTIN"/>
    <property type="match status" value="1"/>
</dbReference>
<dbReference type="InterPro" id="IPR036116">
    <property type="entry name" value="FN3_sf"/>
</dbReference>
<dbReference type="InterPro" id="IPR014756">
    <property type="entry name" value="Ig_E-set"/>
</dbReference>
<feature type="chain" id="PRO_5047123958" description="Fibronectin type-III domain-containing protein" evidence="7">
    <location>
        <begin position="47"/>
        <end position="1114"/>
    </location>
</feature>
<evidence type="ECO:0000256" key="5">
    <source>
        <dbReference type="ARBA" id="ARBA00023326"/>
    </source>
</evidence>
<dbReference type="Gene3D" id="2.60.40.10">
    <property type="entry name" value="Immunoglobulins"/>
    <property type="match status" value="3"/>
</dbReference>
<dbReference type="PANTHER" id="PTHR14340:SF9">
    <property type="entry name" value="FIBRONECTIN TYPE-III DOMAIN-CONTAINING PROTEIN"/>
    <property type="match status" value="1"/>
</dbReference>
<accession>A0ABP9RTY5</accession>
<dbReference type="Pfam" id="PF00041">
    <property type="entry name" value="fn3"/>
    <property type="match status" value="1"/>
</dbReference>
<dbReference type="Gene3D" id="3.20.20.80">
    <property type="entry name" value="Glycosidases"/>
    <property type="match status" value="1"/>
</dbReference>
<evidence type="ECO:0000259" key="8">
    <source>
        <dbReference type="PROSITE" id="PS50853"/>
    </source>
</evidence>
<keyword evidence="1 7" id="KW-0732">Signal</keyword>
<evidence type="ECO:0000256" key="4">
    <source>
        <dbReference type="ARBA" id="ARBA00023319"/>
    </source>
</evidence>
<gene>
    <name evidence="9" type="ORF">GCM10023322_32660</name>
</gene>
<reference evidence="10" key="1">
    <citation type="journal article" date="2019" name="Int. J. Syst. Evol. Microbiol.">
        <title>The Global Catalogue of Microorganisms (GCM) 10K type strain sequencing project: providing services to taxonomists for standard genome sequencing and annotation.</title>
        <authorList>
            <consortium name="The Broad Institute Genomics Platform"/>
            <consortium name="The Broad Institute Genome Sequencing Center for Infectious Disease"/>
            <person name="Wu L."/>
            <person name="Ma J."/>
        </authorList>
    </citation>
    <scope>NUCLEOTIDE SEQUENCE [LARGE SCALE GENOMIC DNA]</scope>
    <source>
        <strain evidence="10">JCM 18304</strain>
    </source>
</reference>
<proteinExistence type="predicted"/>
<evidence type="ECO:0000256" key="3">
    <source>
        <dbReference type="ARBA" id="ARBA00023295"/>
    </source>
</evidence>
<dbReference type="Proteomes" id="UP001501570">
    <property type="component" value="Unassembled WGS sequence"/>
</dbReference>
<keyword evidence="4" id="KW-0393">Immunoglobulin domain</keyword>
<keyword evidence="5" id="KW-0624">Polysaccharide degradation</keyword>
<dbReference type="InterPro" id="IPR000772">
    <property type="entry name" value="Ricin_B_lectin"/>
</dbReference>
<keyword evidence="5" id="KW-0119">Carbohydrate metabolism</keyword>
<keyword evidence="3" id="KW-0326">Glycosidase</keyword>
<feature type="domain" description="Fibronectin type-III" evidence="8">
    <location>
        <begin position="825"/>
        <end position="920"/>
    </location>
</feature>
<dbReference type="InterPro" id="IPR013783">
    <property type="entry name" value="Ig-like_fold"/>
</dbReference>
<protein>
    <recommendedName>
        <fullName evidence="8">Fibronectin type-III domain-containing protein</fullName>
    </recommendedName>
</protein>
<evidence type="ECO:0000256" key="7">
    <source>
        <dbReference type="SAM" id="SignalP"/>
    </source>
</evidence>
<dbReference type="CDD" id="cd00063">
    <property type="entry name" value="FN3"/>
    <property type="match status" value="1"/>
</dbReference>
<dbReference type="InterPro" id="IPR017853">
    <property type="entry name" value="GH"/>
</dbReference>
<dbReference type="Gene3D" id="2.80.10.50">
    <property type="match status" value="1"/>
</dbReference>
<dbReference type="InterPro" id="IPR006558">
    <property type="entry name" value="LamG-like"/>
</dbReference>
<evidence type="ECO:0000256" key="6">
    <source>
        <dbReference type="SAM" id="MobiDB-lite"/>
    </source>
</evidence>
<dbReference type="InterPro" id="IPR035992">
    <property type="entry name" value="Ricin_B-like_lectins"/>
</dbReference>
<keyword evidence="2" id="KW-1015">Disulfide bond</keyword>
<dbReference type="SMART" id="SM00560">
    <property type="entry name" value="LamGL"/>
    <property type="match status" value="1"/>
</dbReference>
<dbReference type="Pfam" id="PF13385">
    <property type="entry name" value="Laminin_G_3"/>
    <property type="match status" value="1"/>
</dbReference>
<dbReference type="SMART" id="SM00060">
    <property type="entry name" value="FN3"/>
    <property type="match status" value="1"/>
</dbReference>
<dbReference type="PANTHER" id="PTHR14340">
    <property type="entry name" value="MICROFIBRIL-ASSOCIATED GLYCOPROTEIN 3"/>
    <property type="match status" value="1"/>
</dbReference>
<evidence type="ECO:0000256" key="2">
    <source>
        <dbReference type="ARBA" id="ARBA00023157"/>
    </source>
</evidence>
<dbReference type="SUPFAM" id="SSF49899">
    <property type="entry name" value="Concanavalin A-like lectins/glucanases"/>
    <property type="match status" value="1"/>
</dbReference>
<dbReference type="SUPFAM" id="SSF50370">
    <property type="entry name" value="Ricin B-like lectins"/>
    <property type="match status" value="1"/>
</dbReference>
<keyword evidence="3" id="KW-0378">Hydrolase</keyword>
<feature type="region of interest" description="Disordered" evidence="6">
    <location>
        <begin position="904"/>
        <end position="935"/>
    </location>
</feature>
<dbReference type="SUPFAM" id="SSF81296">
    <property type="entry name" value="E set domains"/>
    <property type="match status" value="2"/>
</dbReference>
<organism evidence="9 10">
    <name type="scientific">Rugosimonospora acidiphila</name>
    <dbReference type="NCBI Taxonomy" id="556531"/>
    <lineage>
        <taxon>Bacteria</taxon>
        <taxon>Bacillati</taxon>
        <taxon>Actinomycetota</taxon>
        <taxon>Actinomycetes</taxon>
        <taxon>Micromonosporales</taxon>
        <taxon>Micromonosporaceae</taxon>
        <taxon>Rugosimonospora</taxon>
    </lineage>
</organism>
<dbReference type="CDD" id="cd00161">
    <property type="entry name" value="beta-trefoil_Ricin-like"/>
    <property type="match status" value="1"/>
</dbReference>
<evidence type="ECO:0000313" key="10">
    <source>
        <dbReference type="Proteomes" id="UP001501570"/>
    </source>
</evidence>
<sequence>MSRRLGGRQSSPASPSHLRANMTAIVSALAMAAAGAVLISAAPAHADGVAVTPAALVVHADQPFRAVTQVATGSLYGLATATAPSDDLVEPIKPSEFVLKPAGGHQQPTGDILEVAPEAEKAGAKVVDRLSDYYAGWPYQFSWDNWFDVVDQQIAEVQASGITNLKAYALWNESDNTWLPQNGTFEDFWTKTYREVRRLDPTTPIQGPSFSDNISDMQNFLQNAVATNTVPDILAWHELERSSKISGDIAMVEAMEKQLGISPRPIDIEEYASPQEVGIPGDLVGYIAKFERLGVQNAELAFWNQSGALGDLLTGQGGDPNGAYWLYKWYADMSGNMVTTTPPSADGSFDAAASVTSDKRELDVVTGGAAGPTAITIDGLDKLAVGQRVDVKLEYTPSYGRTTAVSGPTTISDTDYQVGSDGSISVPIVMNPAYGYHLVVTPATSSAKSLAGVYTVTNVNSGLALDTASAGDDWGTLVDQAKVTDGTTQTWKLVDAGSGLYKIQNAASGLVLGVQNISTSNGAPVLEWGDTGTADHLWQLMPDGRGDYRFANYGTGLVLAVTGMSTADGAQVVQWTDGTATNGCTPSGPRQPGKLGKALNLCGTTSYVSLPTGVVSGVTGDYTVSAWVNPAANAQWSRLFDLGTGTNAYMFLTVNDGSNVRYAITTSGAGGEQQIIGNGTLPLNQWSLVTVTLAGTTGTLYVNGKAVGSNSNMTVHPSALGATKQNYIGKSQYGGDPALNAAVDDLNIYDRALSASEVAALAGGRVGAGDVVHYTFDEDSGTNVVDSSGNGRSGTVIVGAASTTSTSASDEATADHFWTLHAVNAPGAPRAAAAALDTDGKSVDVTWSAPNSNGGSAITGYKVYREGTSEPVASVGADTSSAQVTGLWPGDTAQFTVTAVNPAGQSAPSGATGKVTIPDGATAAPGKGTLSNDNGWDTGLQDGSYNVTMNLWWGETGSIFKLYENGTLIATKQLSLSGVGQQSVTVPVTGKDNGSYTYTGELINSKGATATGSDIVTVTQANPGKPVLSSDNYDNDGSYTVTANLWWGTNATSYKFYENNVLVGQGELTANTPDAQTATLRVAGKAVGSYTYRVDFTNPAGTVSSDPLTVNVTK</sequence>
<dbReference type="PROSITE" id="PS50853">
    <property type="entry name" value="FN3"/>
    <property type="match status" value="1"/>
</dbReference>
<name>A0ABP9RTY5_9ACTN</name>
<dbReference type="InterPro" id="IPR003961">
    <property type="entry name" value="FN3_dom"/>
</dbReference>
<dbReference type="InterPro" id="IPR013320">
    <property type="entry name" value="ConA-like_dom_sf"/>
</dbReference>
<keyword evidence="10" id="KW-1185">Reference proteome</keyword>
<dbReference type="Gene3D" id="2.60.120.200">
    <property type="match status" value="1"/>
</dbReference>
<evidence type="ECO:0000256" key="1">
    <source>
        <dbReference type="ARBA" id="ARBA00022729"/>
    </source>
</evidence>